<dbReference type="SUPFAM" id="SSF103473">
    <property type="entry name" value="MFS general substrate transporter"/>
    <property type="match status" value="1"/>
</dbReference>
<dbReference type="GO" id="GO:0022857">
    <property type="term" value="F:transmembrane transporter activity"/>
    <property type="evidence" value="ECO:0007669"/>
    <property type="project" value="InterPro"/>
</dbReference>
<evidence type="ECO:0000313" key="10">
    <source>
        <dbReference type="Proteomes" id="UP001310594"/>
    </source>
</evidence>
<name>A0AAN7VQG2_9PEZI</name>
<accession>A0AAN7VQG2</accession>
<feature type="transmembrane region" description="Helical" evidence="7">
    <location>
        <begin position="409"/>
        <end position="432"/>
    </location>
</feature>
<feature type="transmembrane region" description="Helical" evidence="7">
    <location>
        <begin position="218"/>
        <end position="238"/>
    </location>
</feature>
<dbReference type="InterPro" id="IPR011701">
    <property type="entry name" value="MFS"/>
</dbReference>
<dbReference type="InterPro" id="IPR020846">
    <property type="entry name" value="MFS_dom"/>
</dbReference>
<feature type="transmembrane region" description="Helical" evidence="7">
    <location>
        <begin position="444"/>
        <end position="464"/>
    </location>
</feature>
<evidence type="ECO:0000256" key="1">
    <source>
        <dbReference type="ARBA" id="ARBA00004141"/>
    </source>
</evidence>
<feature type="transmembrane region" description="Helical" evidence="7">
    <location>
        <begin position="155"/>
        <end position="174"/>
    </location>
</feature>
<feature type="region of interest" description="Disordered" evidence="6">
    <location>
        <begin position="1"/>
        <end position="23"/>
    </location>
</feature>
<sequence length="504" mass="55735">MATNAIKKDYDVPAKSDSNPSISDLDASVDGNVEDRFAGIDRKRLLRKVDLRILPYLCLCYMVVRLDLNNINNAGTMNNEVGHSLKKVLHLDAQKWAWVVAAFYYPYMGVEPVATLFVRKVGARAWLSRIMVMWSIVMTCMAAVNSYGSLIACRVLLGLLEGSFFTAMILHLSFWYTPNEMGSRVIYLYVANSSSGGFSGLFAYAVSFTDGKLYGWQWLFIIEGLLTFFLGIGLYFLLPNWPSTSKWLTPLEAEYVDHHIHWNAPKKDGKTWDSKEIKRMFADPTMWLFSAFWAFWSVSVWGASTMQTFLLLDLNLTGSATTQLLQIPPAATGVVMLLISAYLIRGHNVSPFLCVLLLIPGVMISFIVLFSVSSSGLRLACLCVITGAAPTAYACLWPMRTAALRGTSSAALGIGINNAISQFSGIIGPQLWRTDFGPRYDLSAQVSTGLAAGAFCVAAALWYLMAADLTWSPFLSRRVLAQTQIRQEDLEAKKQGATIATDLV</sequence>
<evidence type="ECO:0000256" key="7">
    <source>
        <dbReference type="SAM" id="Phobius"/>
    </source>
</evidence>
<feature type="transmembrane region" description="Helical" evidence="7">
    <location>
        <begin position="351"/>
        <end position="371"/>
    </location>
</feature>
<feature type="transmembrane region" description="Helical" evidence="7">
    <location>
        <begin position="285"/>
        <end position="304"/>
    </location>
</feature>
<dbReference type="GO" id="GO:0016020">
    <property type="term" value="C:membrane"/>
    <property type="evidence" value="ECO:0007669"/>
    <property type="project" value="UniProtKB-SubCell"/>
</dbReference>
<evidence type="ECO:0000256" key="3">
    <source>
        <dbReference type="ARBA" id="ARBA00022692"/>
    </source>
</evidence>
<feature type="transmembrane region" description="Helical" evidence="7">
    <location>
        <begin position="324"/>
        <end position="344"/>
    </location>
</feature>
<evidence type="ECO:0000259" key="8">
    <source>
        <dbReference type="PROSITE" id="PS50850"/>
    </source>
</evidence>
<keyword evidence="3 7" id="KW-0812">Transmembrane</keyword>
<dbReference type="InterPro" id="IPR036259">
    <property type="entry name" value="MFS_trans_sf"/>
</dbReference>
<feature type="domain" description="Major facilitator superfamily (MFS) profile" evidence="8">
    <location>
        <begin position="53"/>
        <end position="471"/>
    </location>
</feature>
<evidence type="ECO:0000256" key="4">
    <source>
        <dbReference type="ARBA" id="ARBA00022989"/>
    </source>
</evidence>
<dbReference type="Proteomes" id="UP001310594">
    <property type="component" value="Unassembled WGS sequence"/>
</dbReference>
<dbReference type="PANTHER" id="PTHR43791:SF51">
    <property type="entry name" value="MAJOR FACILITATOR SUPERFAMILY (MFS) PROFILE DOMAIN-CONTAINING PROTEIN"/>
    <property type="match status" value="1"/>
</dbReference>
<reference evidence="9" key="1">
    <citation type="submission" date="2023-08" db="EMBL/GenBank/DDBJ databases">
        <title>Black Yeasts Isolated from many extreme environments.</title>
        <authorList>
            <person name="Coleine C."/>
            <person name="Stajich J.E."/>
            <person name="Selbmann L."/>
        </authorList>
    </citation>
    <scope>NUCLEOTIDE SEQUENCE</scope>
    <source>
        <strain evidence="9">CCFEE 5810</strain>
    </source>
</reference>
<dbReference type="Pfam" id="PF07690">
    <property type="entry name" value="MFS_1"/>
    <property type="match status" value="1"/>
</dbReference>
<dbReference type="PROSITE" id="PS50850">
    <property type="entry name" value="MFS"/>
    <property type="match status" value="1"/>
</dbReference>
<gene>
    <name evidence="9" type="ORF">LTR97_007233</name>
</gene>
<feature type="transmembrane region" description="Helical" evidence="7">
    <location>
        <begin position="186"/>
        <end position="206"/>
    </location>
</feature>
<dbReference type="AlphaFoldDB" id="A0AAN7VQG2"/>
<dbReference type="PANTHER" id="PTHR43791">
    <property type="entry name" value="PERMEASE-RELATED"/>
    <property type="match status" value="1"/>
</dbReference>
<dbReference type="EMBL" id="JAVRQU010000010">
    <property type="protein sequence ID" value="KAK5698272.1"/>
    <property type="molecule type" value="Genomic_DNA"/>
</dbReference>
<keyword evidence="4 7" id="KW-1133">Transmembrane helix</keyword>
<keyword evidence="2" id="KW-0813">Transport</keyword>
<feature type="transmembrane region" description="Helical" evidence="7">
    <location>
        <begin position="130"/>
        <end position="149"/>
    </location>
</feature>
<evidence type="ECO:0000256" key="2">
    <source>
        <dbReference type="ARBA" id="ARBA00022448"/>
    </source>
</evidence>
<evidence type="ECO:0000313" key="9">
    <source>
        <dbReference type="EMBL" id="KAK5698272.1"/>
    </source>
</evidence>
<feature type="transmembrane region" description="Helical" evidence="7">
    <location>
        <begin position="51"/>
        <end position="68"/>
    </location>
</feature>
<comment type="caution">
    <text evidence="9">The sequence shown here is derived from an EMBL/GenBank/DDBJ whole genome shotgun (WGS) entry which is preliminary data.</text>
</comment>
<keyword evidence="5 7" id="KW-0472">Membrane</keyword>
<organism evidence="9 10">
    <name type="scientific">Elasticomyces elasticus</name>
    <dbReference type="NCBI Taxonomy" id="574655"/>
    <lineage>
        <taxon>Eukaryota</taxon>
        <taxon>Fungi</taxon>
        <taxon>Dikarya</taxon>
        <taxon>Ascomycota</taxon>
        <taxon>Pezizomycotina</taxon>
        <taxon>Dothideomycetes</taxon>
        <taxon>Dothideomycetidae</taxon>
        <taxon>Mycosphaerellales</taxon>
        <taxon>Teratosphaeriaceae</taxon>
        <taxon>Elasticomyces</taxon>
    </lineage>
</organism>
<proteinExistence type="predicted"/>
<feature type="transmembrane region" description="Helical" evidence="7">
    <location>
        <begin position="377"/>
        <end position="397"/>
    </location>
</feature>
<feature type="compositionally biased region" description="Basic and acidic residues" evidence="6">
    <location>
        <begin position="1"/>
        <end position="14"/>
    </location>
</feature>
<protein>
    <recommendedName>
        <fullName evidence="8">Major facilitator superfamily (MFS) profile domain-containing protein</fullName>
    </recommendedName>
</protein>
<dbReference type="Gene3D" id="1.20.1250.20">
    <property type="entry name" value="MFS general substrate transporter like domains"/>
    <property type="match status" value="1"/>
</dbReference>
<evidence type="ECO:0000256" key="6">
    <source>
        <dbReference type="SAM" id="MobiDB-lite"/>
    </source>
</evidence>
<comment type="subcellular location">
    <subcellularLocation>
        <location evidence="1">Membrane</location>
        <topology evidence="1">Multi-pass membrane protein</topology>
    </subcellularLocation>
</comment>
<evidence type="ECO:0000256" key="5">
    <source>
        <dbReference type="ARBA" id="ARBA00023136"/>
    </source>
</evidence>
<feature type="transmembrane region" description="Helical" evidence="7">
    <location>
        <begin position="96"/>
        <end position="118"/>
    </location>
</feature>